<dbReference type="Pfam" id="PF00561">
    <property type="entry name" value="Abhydrolase_1"/>
    <property type="match status" value="1"/>
</dbReference>
<protein>
    <submittedName>
        <fullName evidence="2">Pimeloyl-ACP methyl ester carboxylesterase</fullName>
    </submittedName>
</protein>
<dbReference type="InterPro" id="IPR000073">
    <property type="entry name" value="AB_hydrolase_1"/>
</dbReference>
<dbReference type="GO" id="GO:0003824">
    <property type="term" value="F:catalytic activity"/>
    <property type="evidence" value="ECO:0007669"/>
    <property type="project" value="InterPro"/>
</dbReference>
<proteinExistence type="predicted"/>
<dbReference type="EMBL" id="JACHIV010000001">
    <property type="protein sequence ID" value="MBB5070694.1"/>
    <property type="molecule type" value="Genomic_DNA"/>
</dbReference>
<dbReference type="InterPro" id="IPR050228">
    <property type="entry name" value="Carboxylesterase_BioH"/>
</dbReference>
<organism evidence="2 3">
    <name type="scientific">Saccharopolyspora gloriosae</name>
    <dbReference type="NCBI Taxonomy" id="455344"/>
    <lineage>
        <taxon>Bacteria</taxon>
        <taxon>Bacillati</taxon>
        <taxon>Actinomycetota</taxon>
        <taxon>Actinomycetes</taxon>
        <taxon>Pseudonocardiales</taxon>
        <taxon>Pseudonocardiaceae</taxon>
        <taxon>Saccharopolyspora</taxon>
    </lineage>
</organism>
<evidence type="ECO:0000259" key="1">
    <source>
        <dbReference type="Pfam" id="PF00561"/>
    </source>
</evidence>
<dbReference type="PRINTS" id="PR00412">
    <property type="entry name" value="EPOXHYDRLASE"/>
</dbReference>
<dbReference type="Gene3D" id="3.40.50.1820">
    <property type="entry name" value="alpha/beta hydrolase"/>
    <property type="match status" value="1"/>
</dbReference>
<sequence>MQEWELGRVHRSSIGDVRWDRLGGEEKEPVVLLHGTPFSSFVWRGVARALAPHFRVYVWDMPGYGASDKHGGQDVSLAAQGRVFAELLQHWELDRPAVIAHDFGGAVALRAHLLHGARYERIAVVDPVALAPWGSPFFRLIGQHVEVFEQLPPAMHRALVREYIRSASHRGLDDSLVDALTEPWLGESGQPAFYRQIAQADQRYTDEVQHSYGELDLPALVCWGAEDTWIPVQKGHEFAGLVPGAQLRVIPGAGHLVQEDAPAELAAALFAFLRDR</sequence>
<dbReference type="Proteomes" id="UP000580474">
    <property type="component" value="Unassembled WGS sequence"/>
</dbReference>
<dbReference type="InterPro" id="IPR029058">
    <property type="entry name" value="AB_hydrolase_fold"/>
</dbReference>
<evidence type="ECO:0000313" key="2">
    <source>
        <dbReference type="EMBL" id="MBB5070694.1"/>
    </source>
</evidence>
<feature type="domain" description="AB hydrolase-1" evidence="1">
    <location>
        <begin position="29"/>
        <end position="262"/>
    </location>
</feature>
<dbReference type="AlphaFoldDB" id="A0A840NGI8"/>
<name>A0A840NGI8_9PSEU</name>
<comment type="caution">
    <text evidence="2">The sequence shown here is derived from an EMBL/GenBank/DDBJ whole genome shotgun (WGS) entry which is preliminary data.</text>
</comment>
<dbReference type="PANTHER" id="PTHR43194:SF5">
    <property type="entry name" value="PIMELOYL-[ACYL-CARRIER PROTEIN] METHYL ESTER ESTERASE"/>
    <property type="match status" value="1"/>
</dbReference>
<evidence type="ECO:0000313" key="3">
    <source>
        <dbReference type="Proteomes" id="UP000580474"/>
    </source>
</evidence>
<dbReference type="SUPFAM" id="SSF53474">
    <property type="entry name" value="alpha/beta-Hydrolases"/>
    <property type="match status" value="1"/>
</dbReference>
<dbReference type="PANTHER" id="PTHR43194">
    <property type="entry name" value="HYDROLASE ALPHA/BETA FOLD FAMILY"/>
    <property type="match status" value="1"/>
</dbReference>
<reference evidence="2 3" key="1">
    <citation type="submission" date="2020-08" db="EMBL/GenBank/DDBJ databases">
        <title>Sequencing the genomes of 1000 actinobacteria strains.</title>
        <authorList>
            <person name="Klenk H.-P."/>
        </authorList>
    </citation>
    <scope>NUCLEOTIDE SEQUENCE [LARGE SCALE GENOMIC DNA]</scope>
    <source>
        <strain evidence="2 3">DSM 45582</strain>
    </source>
</reference>
<dbReference type="RefSeq" id="WP_184480499.1">
    <property type="nucleotide sequence ID" value="NZ_JACHIV010000001.1"/>
</dbReference>
<gene>
    <name evidence="2" type="ORF">BJ969_003782</name>
</gene>
<accession>A0A840NGI8</accession>
<dbReference type="InterPro" id="IPR000639">
    <property type="entry name" value="Epox_hydrolase-like"/>
</dbReference>
<dbReference type="PRINTS" id="PR00111">
    <property type="entry name" value="ABHYDROLASE"/>
</dbReference>
<keyword evidence="3" id="KW-1185">Reference proteome</keyword>